<keyword evidence="4" id="KW-1185">Reference proteome</keyword>
<feature type="region of interest" description="Disordered" evidence="1">
    <location>
        <begin position="1"/>
        <end position="40"/>
    </location>
</feature>
<evidence type="ECO:0008006" key="5">
    <source>
        <dbReference type="Google" id="ProtNLM"/>
    </source>
</evidence>
<feature type="region of interest" description="Disordered" evidence="1">
    <location>
        <begin position="76"/>
        <end position="162"/>
    </location>
</feature>
<feature type="compositionally biased region" description="Low complexity" evidence="1">
    <location>
        <begin position="114"/>
        <end position="151"/>
    </location>
</feature>
<dbReference type="RefSeq" id="WP_305997900.1">
    <property type="nucleotide sequence ID" value="NZ_JASNFN010000001.1"/>
</dbReference>
<evidence type="ECO:0000256" key="1">
    <source>
        <dbReference type="SAM" id="MobiDB-lite"/>
    </source>
</evidence>
<feature type="compositionally biased region" description="Gly residues" evidence="1">
    <location>
        <begin position="152"/>
        <end position="162"/>
    </location>
</feature>
<dbReference type="EMBL" id="JASNFN010000001">
    <property type="protein sequence ID" value="MDP5181124.1"/>
    <property type="molecule type" value="Genomic_DNA"/>
</dbReference>
<accession>A0ABT9I6C6</accession>
<feature type="compositionally biased region" description="Low complexity" evidence="1">
    <location>
        <begin position="23"/>
        <end position="39"/>
    </location>
</feature>
<dbReference type="PRINTS" id="PR01217">
    <property type="entry name" value="PRICHEXTENSN"/>
</dbReference>
<keyword evidence="2" id="KW-1133">Transmembrane helix</keyword>
<evidence type="ECO:0000313" key="4">
    <source>
        <dbReference type="Proteomes" id="UP001233673"/>
    </source>
</evidence>
<name>A0ABT9I6C6_9ACTN</name>
<proteinExistence type="predicted"/>
<sequence>MTPSDERRDPTARASEEPTVSTAPAAAPGSPADSASPAPRHGWWAAIPRRLGRARTSTVVLAVLFVAVFALWLNVKPPVPGATPPAEDTGVTEPTDPAGTTEPTQTEEAEPTEEPATTTQQSEPTPRPTTTAPSSPGATTTAPETTAPAPTGGAGGETAPGS</sequence>
<evidence type="ECO:0000256" key="2">
    <source>
        <dbReference type="SAM" id="Phobius"/>
    </source>
</evidence>
<reference evidence="4" key="1">
    <citation type="submission" date="2023-05" db="EMBL/GenBank/DDBJ databases">
        <title>Draft genome of Pseudofrankia sp. BMG5.37.</title>
        <authorList>
            <person name="Gtari M."/>
            <person name="Ghodhbane F."/>
            <person name="Sbissi I."/>
        </authorList>
    </citation>
    <scope>NUCLEOTIDE SEQUENCE [LARGE SCALE GENOMIC DNA]</scope>
    <source>
        <strain evidence="4">BMG 814</strain>
    </source>
</reference>
<feature type="compositionally biased region" description="Basic and acidic residues" evidence="1">
    <location>
        <begin position="1"/>
        <end position="16"/>
    </location>
</feature>
<dbReference type="Proteomes" id="UP001233673">
    <property type="component" value="Unassembled WGS sequence"/>
</dbReference>
<protein>
    <recommendedName>
        <fullName evidence="5">Serine/threonine protein kinase</fullName>
    </recommendedName>
</protein>
<organism evidence="3 4">
    <name type="scientific">Blastococcus carthaginiensis</name>
    <dbReference type="NCBI Taxonomy" id="3050034"/>
    <lineage>
        <taxon>Bacteria</taxon>
        <taxon>Bacillati</taxon>
        <taxon>Actinomycetota</taxon>
        <taxon>Actinomycetes</taxon>
        <taxon>Geodermatophilales</taxon>
        <taxon>Geodermatophilaceae</taxon>
        <taxon>Blastococcus</taxon>
    </lineage>
</organism>
<comment type="caution">
    <text evidence="3">The sequence shown here is derived from an EMBL/GenBank/DDBJ whole genome shotgun (WGS) entry which is preliminary data.</text>
</comment>
<evidence type="ECO:0000313" key="3">
    <source>
        <dbReference type="EMBL" id="MDP5181124.1"/>
    </source>
</evidence>
<feature type="transmembrane region" description="Helical" evidence="2">
    <location>
        <begin position="58"/>
        <end position="75"/>
    </location>
</feature>
<keyword evidence="2" id="KW-0812">Transmembrane</keyword>
<keyword evidence="2" id="KW-0472">Membrane</keyword>
<gene>
    <name evidence="3" type="ORF">QOZ88_00590</name>
</gene>